<dbReference type="EMBL" id="NUSQ01000027">
    <property type="protein sequence ID" value="PHD72581.1"/>
    <property type="molecule type" value="Genomic_DNA"/>
</dbReference>
<dbReference type="Proteomes" id="UP000225997">
    <property type="component" value="Unassembled WGS sequence"/>
</dbReference>
<comment type="caution">
    <text evidence="2">The sequence shown here is derived from an EMBL/GenBank/DDBJ whole genome shotgun (WGS) entry which is preliminary data.</text>
</comment>
<dbReference type="AlphaFoldDB" id="A0A2B5Y5A6"/>
<evidence type="ECO:0000313" key="2">
    <source>
        <dbReference type="EMBL" id="PHD72581.1"/>
    </source>
</evidence>
<evidence type="ECO:0000256" key="1">
    <source>
        <dbReference type="SAM" id="MobiDB-lite"/>
    </source>
</evidence>
<evidence type="ECO:0000313" key="3">
    <source>
        <dbReference type="Proteomes" id="UP000225997"/>
    </source>
</evidence>
<accession>A0A2B5Y5A6</accession>
<name>A0A2B5Y5A6_9BACI</name>
<sequence length="111" mass="12598">MATIAVGGAYGAWYLGKQIKQRFGNKKASKTSTKYGPKNGTKVILKKNGEKTIRHFDGKGRVKKDIDYGNHGNPKWHPWLAHRHIWKWKGKTKVDRGKAEALNKGKKSKKK</sequence>
<gene>
    <name evidence="2" type="ORF">COF40_05510</name>
</gene>
<organism evidence="2 3">
    <name type="scientific">Bacillus toyonensis</name>
    <dbReference type="NCBI Taxonomy" id="155322"/>
    <lineage>
        <taxon>Bacteria</taxon>
        <taxon>Bacillati</taxon>
        <taxon>Bacillota</taxon>
        <taxon>Bacilli</taxon>
        <taxon>Bacillales</taxon>
        <taxon>Bacillaceae</taxon>
        <taxon>Bacillus</taxon>
        <taxon>Bacillus cereus group</taxon>
    </lineage>
</organism>
<protein>
    <submittedName>
        <fullName evidence="2">Uncharacterized protein</fullName>
    </submittedName>
</protein>
<proteinExistence type="predicted"/>
<feature type="region of interest" description="Disordered" evidence="1">
    <location>
        <begin position="90"/>
        <end position="111"/>
    </location>
</feature>
<reference evidence="2 3" key="1">
    <citation type="submission" date="2017-09" db="EMBL/GenBank/DDBJ databases">
        <title>Large-scale bioinformatics analysis of Bacillus genomes uncovers conserved roles of natural products in bacterial physiology.</title>
        <authorList>
            <consortium name="Agbiome Team Llc"/>
            <person name="Bleich R.M."/>
            <person name="Grubbs K.J."/>
            <person name="Santa Maria K.C."/>
            <person name="Allen S.E."/>
            <person name="Farag S."/>
            <person name="Shank E.A."/>
            <person name="Bowers A."/>
        </authorList>
    </citation>
    <scope>NUCLEOTIDE SEQUENCE [LARGE SCALE GENOMIC DNA]</scope>
    <source>
        <strain evidence="2 3">AFS044250</strain>
    </source>
</reference>
<feature type="compositionally biased region" description="Basic and acidic residues" evidence="1">
    <location>
        <begin position="92"/>
        <end position="103"/>
    </location>
</feature>